<dbReference type="Gene3D" id="2.130.10.10">
    <property type="entry name" value="YVTN repeat-like/Quinoprotein amine dehydrogenase"/>
    <property type="match status" value="1"/>
</dbReference>
<dbReference type="AlphaFoldDB" id="A0AAD5E6T1"/>
<dbReference type="PANTHER" id="PTHR15496">
    <property type="entry name" value="GENERAL TRANSCRIPTION FACTOR 3C POLYPEPTIDE 4 FAMILY"/>
    <property type="match status" value="1"/>
</dbReference>
<gene>
    <name evidence="3" type="ORF">K450DRAFT_252741</name>
</gene>
<sequence length="718" mass="80100">MDQLPSAPIVSQPFKPDSITWSDDNKIAITTANAVQIYTPAVSTKDDKTAIQYRSVTIRCEDQDESARFDTTESQASPFMTSYSVYNGFRCAAWAPANCWNPARCTIAIVTISHKVLIFQEGSAADDSEWNQVEDITPHLGTRKDTMTHILSAAWSKAVIRQDECFGALALGSKSGHITLWSPQLKSEIVFRHPIFDGPNAWITILEWSDWRSDGAGHSAFLIAGASNGRVATVKVDLVGRKLHMTTLDTFFLDDSRIPTLIKITGSSEPGCQLKVAVTKSTSVSVGLFTCEKDGSLNLNHGKWIQRNMQISAYFSGAIWSKDGKYLHLFSSQYTNYSLIIDGFEIKVDEEFTEEIRNRTNKALRTQAYEMAKKVKIESQSNESYRAEIWGLAPSPNGVYFALCYTLSPTIDRDMRESGLDSWCACVLSIEDGATARPMVSQIIHHNLTQCTKVEDLLDLVDYLAVYDAEVGLDKLLFDVKSTLDAQMTEQHDSTFTEHLQSWVDKNPAIYLSQVLVYISEQMKAYTLSTSLSEKAKAQAAKAKHIISGFYIQYILQLLLSCPESQWLALNQQERCNELLIADSVLLWHPQNTELLKSALRVYQRLSEHKIMADSTELEMTSNLLNKKRVSIDANELPPREQCPACKDLISFHSEAVAVCPNGHMWERCQLTKVVLDSPDVRSCPTCSCKIKAPTPAAGIFNNVLVACTNCMYCGSSI</sequence>
<dbReference type="InterPro" id="IPR036322">
    <property type="entry name" value="WD40_repeat_dom_sf"/>
</dbReference>
<dbReference type="InterPro" id="IPR024761">
    <property type="entry name" value="TFIIIC_delta_N"/>
</dbReference>
<dbReference type="InterPro" id="IPR015943">
    <property type="entry name" value="WD40/YVTN_repeat-like_dom_sf"/>
</dbReference>
<evidence type="ECO:0000259" key="2">
    <source>
        <dbReference type="Pfam" id="PF12660"/>
    </source>
</evidence>
<evidence type="ECO:0000313" key="4">
    <source>
        <dbReference type="Proteomes" id="UP001206595"/>
    </source>
</evidence>
<dbReference type="GO" id="GO:0006384">
    <property type="term" value="P:transcription initiation at RNA polymerase III promoter"/>
    <property type="evidence" value="ECO:0007669"/>
    <property type="project" value="InterPro"/>
</dbReference>
<name>A0AAD5E6T1_UMBRA</name>
<dbReference type="Pfam" id="PF12657">
    <property type="entry name" value="TFIIIC_delta"/>
    <property type="match status" value="1"/>
</dbReference>
<dbReference type="GO" id="GO:0000127">
    <property type="term" value="C:transcription factor TFIIIC complex"/>
    <property type="evidence" value="ECO:0007669"/>
    <property type="project" value="InterPro"/>
</dbReference>
<organism evidence="3 4">
    <name type="scientific">Umbelopsis ramanniana AG</name>
    <dbReference type="NCBI Taxonomy" id="1314678"/>
    <lineage>
        <taxon>Eukaryota</taxon>
        <taxon>Fungi</taxon>
        <taxon>Fungi incertae sedis</taxon>
        <taxon>Mucoromycota</taxon>
        <taxon>Mucoromycotina</taxon>
        <taxon>Umbelopsidomycetes</taxon>
        <taxon>Umbelopsidales</taxon>
        <taxon>Umbelopsidaceae</taxon>
        <taxon>Umbelopsis</taxon>
    </lineage>
</organism>
<dbReference type="EMBL" id="MU620942">
    <property type="protein sequence ID" value="KAI8577346.1"/>
    <property type="molecule type" value="Genomic_DNA"/>
</dbReference>
<evidence type="ECO:0008006" key="5">
    <source>
        <dbReference type="Google" id="ProtNLM"/>
    </source>
</evidence>
<dbReference type="GeneID" id="75916271"/>
<dbReference type="SUPFAM" id="SSF50978">
    <property type="entry name" value="WD40 repeat-like"/>
    <property type="match status" value="1"/>
</dbReference>
<reference evidence="3" key="1">
    <citation type="submission" date="2021-06" db="EMBL/GenBank/DDBJ databases">
        <authorList>
            <consortium name="DOE Joint Genome Institute"/>
            <person name="Mondo S.J."/>
            <person name="Amses K.R."/>
            <person name="Simmons D.R."/>
            <person name="Longcore J.E."/>
            <person name="Seto K."/>
            <person name="Alves G.H."/>
            <person name="Bonds A.E."/>
            <person name="Quandt C.A."/>
            <person name="Davis W.J."/>
            <person name="Chang Y."/>
            <person name="Letcher P.M."/>
            <person name="Powell M.J."/>
            <person name="Kuo A."/>
            <person name="Labutti K."/>
            <person name="Pangilinan J."/>
            <person name="Andreopoulos W."/>
            <person name="Tritt A."/>
            <person name="Riley R."/>
            <person name="Hundley H."/>
            <person name="Johnson J."/>
            <person name="Lipzen A."/>
            <person name="Barry K."/>
            <person name="Berbee M.L."/>
            <person name="Buchler N.E."/>
            <person name="Grigoriev I.V."/>
            <person name="Spatafora J.W."/>
            <person name="Stajich J.E."/>
            <person name="James T.Y."/>
        </authorList>
    </citation>
    <scope>NUCLEOTIDE SEQUENCE</scope>
    <source>
        <strain evidence="3">AG</strain>
    </source>
</reference>
<protein>
    <recommendedName>
        <fullName evidence="5">Transcription factor IIIC 90kDa subunit N-terminal domain-containing protein</fullName>
    </recommendedName>
</protein>
<comment type="caution">
    <text evidence="3">The sequence shown here is derived from an EMBL/GenBank/DDBJ whole genome shotgun (WGS) entry which is preliminary data.</text>
</comment>
<dbReference type="InterPro" id="IPR044230">
    <property type="entry name" value="GTF3C4"/>
</dbReference>
<dbReference type="RefSeq" id="XP_051442350.1">
    <property type="nucleotide sequence ID" value="XM_051590928.1"/>
</dbReference>
<feature type="domain" description="Transcription factor IIIC 90kDa subunit N-terminal" evidence="1">
    <location>
        <begin position="21"/>
        <end position="410"/>
    </location>
</feature>
<keyword evidence="4" id="KW-1185">Reference proteome</keyword>
<feature type="domain" description="Transcription factor IIIC putative zinc-finger" evidence="2">
    <location>
        <begin position="637"/>
        <end position="717"/>
    </location>
</feature>
<reference evidence="3" key="2">
    <citation type="journal article" date="2022" name="Proc. Natl. Acad. Sci. U.S.A.">
        <title>Diploid-dominant life cycles characterize the early evolution of Fungi.</title>
        <authorList>
            <person name="Amses K.R."/>
            <person name="Simmons D.R."/>
            <person name="Longcore J.E."/>
            <person name="Mondo S.J."/>
            <person name="Seto K."/>
            <person name="Jeronimo G.H."/>
            <person name="Bonds A.E."/>
            <person name="Quandt C.A."/>
            <person name="Davis W.J."/>
            <person name="Chang Y."/>
            <person name="Federici B.A."/>
            <person name="Kuo A."/>
            <person name="LaButti K."/>
            <person name="Pangilinan J."/>
            <person name="Andreopoulos W."/>
            <person name="Tritt A."/>
            <person name="Riley R."/>
            <person name="Hundley H."/>
            <person name="Johnson J."/>
            <person name="Lipzen A."/>
            <person name="Barry K."/>
            <person name="Lang B.F."/>
            <person name="Cuomo C.A."/>
            <person name="Buchler N.E."/>
            <person name="Grigoriev I.V."/>
            <person name="Spatafora J.W."/>
            <person name="Stajich J.E."/>
            <person name="James T.Y."/>
        </authorList>
    </citation>
    <scope>NUCLEOTIDE SEQUENCE</scope>
    <source>
        <strain evidence="3">AG</strain>
    </source>
</reference>
<dbReference type="PANTHER" id="PTHR15496:SF2">
    <property type="entry name" value="GENERAL TRANSCRIPTION FACTOR 3C POLYPEPTIDE 4"/>
    <property type="match status" value="1"/>
</dbReference>
<dbReference type="InterPro" id="IPR024764">
    <property type="entry name" value="TFIIIC_Znf"/>
</dbReference>
<accession>A0AAD5E6T1</accession>
<dbReference type="Pfam" id="PF12660">
    <property type="entry name" value="zf-TFIIIC"/>
    <property type="match status" value="1"/>
</dbReference>
<dbReference type="GO" id="GO:0004402">
    <property type="term" value="F:histone acetyltransferase activity"/>
    <property type="evidence" value="ECO:0007669"/>
    <property type="project" value="InterPro"/>
</dbReference>
<dbReference type="Proteomes" id="UP001206595">
    <property type="component" value="Unassembled WGS sequence"/>
</dbReference>
<evidence type="ECO:0000313" key="3">
    <source>
        <dbReference type="EMBL" id="KAI8577346.1"/>
    </source>
</evidence>
<evidence type="ECO:0000259" key="1">
    <source>
        <dbReference type="Pfam" id="PF12657"/>
    </source>
</evidence>
<proteinExistence type="predicted"/>